<dbReference type="AlphaFoldDB" id="A0A543CH48"/>
<dbReference type="OrthoDB" id="3667561at2"/>
<accession>A0A543CH48</accession>
<protein>
    <recommendedName>
        <fullName evidence="4">ADP-ribosyltransferase exoenzyme</fullName>
    </recommendedName>
</protein>
<feature type="compositionally biased region" description="Polar residues" evidence="1">
    <location>
        <begin position="483"/>
        <end position="493"/>
    </location>
</feature>
<sequence>MAAGTNGSAIVVERADRALVVRTTDADTSAVGFAAALPPEPSRTTVVVDSSAAEALHALDERLLGQLRSRLSAQAPPGWGVRLVATGAGRPDPSGAPAVAARLADRLGVGVLAPDGELIALRGGELFSAGRGAGWLGFHRDGPPEWTGPRYPAPAWQAALPRELGSAKPRGLSRFRSRERRGTAGPVTVTAIPAGLWVRAAGTAPLPLADLGFGVPVEPARPIVLVGAPGEQVPGVAELATFFETLPRVVRENALLVPYAQSPETCAALAQGIADRLDITVRAYHALPHYTTGGTRRFAIFDATGSPQRLTQTPESVYAPARAGLSPHSGERGHGPAIEDRAPSHGFAVPRPDRNDLEDDFDDLDPVVFEAALASPDEPAAWDGSASAEAAGEPAMVTVDAEGVMRPAGRWSAVTSPSARPEPFTGHLEPDVFAYEATSADLDEGFVTRADPEITQDEVAAGGPEGLGHNASADVFAAAAQTRPSAFPTTASTVLPRPRSATRAVPARSGPASPAPRPASPPPHAAGSAVPAETPGETGDRPPEEETGPTPQRPVLNASSGNGLLQTAELLAPRATEAALVPRWPDAVREGETARPSESALSLAPWPAPELVPAMPYPPAPNTEPEPGPRVHSPAEARRTAPSRASWAPPQLEPAPSLPDRPSQDEQPPAGPVARPRTPQGADGPWGVRPHAPGSEPTGRTAPSGAMPDALPVPPPRPRLDYDRLWLAGRVSTHEERQAFRGSLGWRYDAAVRSVARLLAEHPGLRGAQADEALMTELAAVRVFVARDEAGLVESIRSGGHEADRALAVCAAAGLRRLPSLQGVVVRGGPVDPSAADAYRPGQELVEAAPLVALDDVGATVPGQVEILIWSATARRLNGFVEERATPEVIFLPGTVFRVLAVDPPGAPGRRVLITEVPPTKSGPGNEAWATRVTTRLEEAAALRPAPGGEPAPDGESDGRFTPLPGDPARSAL</sequence>
<feature type="compositionally biased region" description="Basic and acidic residues" evidence="1">
    <location>
        <begin position="586"/>
        <end position="595"/>
    </location>
</feature>
<feature type="compositionally biased region" description="Basic and acidic residues" evidence="1">
    <location>
        <begin position="627"/>
        <end position="639"/>
    </location>
</feature>
<feature type="region of interest" description="Disordered" evidence="1">
    <location>
        <begin position="942"/>
        <end position="973"/>
    </location>
</feature>
<keyword evidence="3" id="KW-1185">Reference proteome</keyword>
<evidence type="ECO:0000313" key="3">
    <source>
        <dbReference type="Proteomes" id="UP000316096"/>
    </source>
</evidence>
<reference evidence="2 3" key="1">
    <citation type="submission" date="2019-06" db="EMBL/GenBank/DDBJ databases">
        <title>Sequencing the genomes of 1000 actinobacteria strains.</title>
        <authorList>
            <person name="Klenk H.-P."/>
        </authorList>
    </citation>
    <scope>NUCLEOTIDE SEQUENCE [LARGE SCALE GENOMIC DNA]</scope>
    <source>
        <strain evidence="2 3">DSM 102200</strain>
    </source>
</reference>
<feature type="region of interest" description="Disordered" evidence="1">
    <location>
        <begin position="483"/>
        <end position="719"/>
    </location>
</feature>
<feature type="compositionally biased region" description="Pro residues" evidence="1">
    <location>
        <begin position="606"/>
        <end position="626"/>
    </location>
</feature>
<evidence type="ECO:0000256" key="1">
    <source>
        <dbReference type="SAM" id="MobiDB-lite"/>
    </source>
</evidence>
<proteinExistence type="predicted"/>
<feature type="compositionally biased region" description="Basic and acidic residues" evidence="1">
    <location>
        <begin position="329"/>
        <end position="343"/>
    </location>
</feature>
<feature type="compositionally biased region" description="Low complexity" evidence="1">
    <location>
        <begin position="945"/>
        <end position="954"/>
    </location>
</feature>
<evidence type="ECO:0000313" key="2">
    <source>
        <dbReference type="EMBL" id="TQL96432.1"/>
    </source>
</evidence>
<dbReference type="EMBL" id="VFOZ01000001">
    <property type="protein sequence ID" value="TQL96432.1"/>
    <property type="molecule type" value="Genomic_DNA"/>
</dbReference>
<name>A0A543CH48_9ACTN</name>
<gene>
    <name evidence="2" type="ORF">FB559_1960</name>
</gene>
<dbReference type="Gene3D" id="3.90.176.10">
    <property type="entry name" value="Toxin ADP-ribosyltransferase, Chain A, domain 1"/>
    <property type="match status" value="1"/>
</dbReference>
<dbReference type="RefSeq" id="WP_141955289.1">
    <property type="nucleotide sequence ID" value="NZ_VFOZ01000001.1"/>
</dbReference>
<feature type="compositionally biased region" description="Pro residues" evidence="1">
    <location>
        <begin position="513"/>
        <end position="524"/>
    </location>
</feature>
<comment type="caution">
    <text evidence="2">The sequence shown here is derived from an EMBL/GenBank/DDBJ whole genome shotgun (WGS) entry which is preliminary data.</text>
</comment>
<feature type="region of interest" description="Disordered" evidence="1">
    <location>
        <begin position="325"/>
        <end position="344"/>
    </location>
</feature>
<organism evidence="2 3">
    <name type="scientific">Actinoallomurus bryophytorum</name>
    <dbReference type="NCBI Taxonomy" id="1490222"/>
    <lineage>
        <taxon>Bacteria</taxon>
        <taxon>Bacillati</taxon>
        <taxon>Actinomycetota</taxon>
        <taxon>Actinomycetes</taxon>
        <taxon>Streptosporangiales</taxon>
        <taxon>Thermomonosporaceae</taxon>
        <taxon>Actinoallomurus</taxon>
    </lineage>
</organism>
<evidence type="ECO:0008006" key="4">
    <source>
        <dbReference type="Google" id="ProtNLM"/>
    </source>
</evidence>
<dbReference type="Proteomes" id="UP000316096">
    <property type="component" value="Unassembled WGS sequence"/>
</dbReference>